<dbReference type="PROSITE" id="PS00478">
    <property type="entry name" value="LIM_DOMAIN_1"/>
    <property type="match status" value="1"/>
</dbReference>
<feature type="compositionally biased region" description="Basic and acidic residues" evidence="5">
    <location>
        <begin position="407"/>
        <end position="418"/>
    </location>
</feature>
<dbReference type="InterPro" id="IPR001781">
    <property type="entry name" value="Znf_LIM"/>
</dbReference>
<dbReference type="GO" id="GO:0015629">
    <property type="term" value="C:actin cytoskeleton"/>
    <property type="evidence" value="ECO:0007669"/>
    <property type="project" value="TreeGrafter"/>
</dbReference>
<dbReference type="WBParaSite" id="MCU_009806-RC">
    <property type="protein sequence ID" value="MCU_009806-RC"/>
    <property type="gene ID" value="MCU_009806"/>
</dbReference>
<feature type="compositionally biased region" description="Polar residues" evidence="5">
    <location>
        <begin position="539"/>
        <end position="568"/>
    </location>
</feature>
<dbReference type="InterPro" id="IPR036886">
    <property type="entry name" value="Villin_headpiece_dom_sf"/>
</dbReference>
<organism evidence="8">
    <name type="scientific">Mesocestoides corti</name>
    <name type="common">Flatworm</name>
    <dbReference type="NCBI Taxonomy" id="53468"/>
    <lineage>
        <taxon>Eukaryota</taxon>
        <taxon>Metazoa</taxon>
        <taxon>Spiralia</taxon>
        <taxon>Lophotrochozoa</taxon>
        <taxon>Platyhelminthes</taxon>
        <taxon>Cestoda</taxon>
        <taxon>Eucestoda</taxon>
        <taxon>Cyclophyllidea</taxon>
        <taxon>Mesocestoididae</taxon>
        <taxon>Mesocestoides</taxon>
    </lineage>
</organism>
<feature type="domain" description="LIM zinc-binding" evidence="6">
    <location>
        <begin position="78"/>
        <end position="138"/>
    </location>
</feature>
<feature type="compositionally biased region" description="Polar residues" evidence="5">
    <location>
        <begin position="207"/>
        <end position="220"/>
    </location>
</feature>
<keyword evidence="2 4" id="KW-0862">Zinc</keyword>
<dbReference type="SUPFAM" id="SSF47050">
    <property type="entry name" value="VHP, Villin headpiece domain"/>
    <property type="match status" value="1"/>
</dbReference>
<feature type="region of interest" description="Disordered" evidence="5">
    <location>
        <begin position="760"/>
        <end position="787"/>
    </location>
</feature>
<dbReference type="PANTHER" id="PTHR24213">
    <property type="entry name" value="ACTIN-BINDING LIM PROTEIN"/>
    <property type="match status" value="1"/>
</dbReference>
<reference evidence="8" key="1">
    <citation type="submission" date="2019-11" db="UniProtKB">
        <authorList>
            <consortium name="WormBaseParasite"/>
        </authorList>
    </citation>
    <scope>IDENTIFICATION</scope>
</reference>
<dbReference type="Pfam" id="PF00412">
    <property type="entry name" value="LIM"/>
    <property type="match status" value="1"/>
</dbReference>
<dbReference type="SUPFAM" id="SSF57716">
    <property type="entry name" value="Glucocorticoid receptor-like (DNA-binding domain)"/>
    <property type="match status" value="1"/>
</dbReference>
<dbReference type="SMART" id="SM00132">
    <property type="entry name" value="LIM"/>
    <property type="match status" value="2"/>
</dbReference>
<dbReference type="GO" id="GO:0051015">
    <property type="term" value="F:actin filament binding"/>
    <property type="evidence" value="ECO:0007669"/>
    <property type="project" value="TreeGrafter"/>
</dbReference>
<feature type="compositionally biased region" description="Basic and acidic residues" evidence="5">
    <location>
        <begin position="569"/>
        <end position="579"/>
    </location>
</feature>
<evidence type="ECO:0000313" key="8">
    <source>
        <dbReference type="WBParaSite" id="MCU_009806-RC"/>
    </source>
</evidence>
<proteinExistence type="predicted"/>
<dbReference type="Pfam" id="PF02209">
    <property type="entry name" value="VHP"/>
    <property type="match status" value="1"/>
</dbReference>
<dbReference type="Gene3D" id="2.10.110.10">
    <property type="entry name" value="Cysteine Rich Protein"/>
    <property type="match status" value="2"/>
</dbReference>
<dbReference type="GO" id="GO:0030032">
    <property type="term" value="P:lamellipodium assembly"/>
    <property type="evidence" value="ECO:0007669"/>
    <property type="project" value="TreeGrafter"/>
</dbReference>
<dbReference type="AlphaFoldDB" id="A0A5K3FQX2"/>
<keyword evidence="3 4" id="KW-0440">LIM domain</keyword>
<dbReference type="PANTHER" id="PTHR24213:SF9">
    <property type="entry name" value="UNCOORDINATED 115A, ISOFORM B-RELATED"/>
    <property type="match status" value="1"/>
</dbReference>
<feature type="region of interest" description="Disordered" evidence="5">
    <location>
        <begin position="503"/>
        <end position="522"/>
    </location>
</feature>
<sequence length="910" mass="99314">MGKISCAICNKRCRGTVLKIDTFYLHKTCFKCQSKTQFDTPLTACFYSECGKALDEKNFQLRDKCFYCPEDYKQEFSVKCAGCGNPVEGEVVTALGSTFHTFCLRCFSCNRTIVPGEKAVALSDRFYCERCSPPQVAEEADEEGDWDLACSVADPQSTPSPPPPPANGMKKKKRKKKKKPDQPRVPKSASLPRRLGDFFRTRKSPSRDPQASPSPHHATLTNGTAALSVNVGEHDATGADSEIGKKFYQSQSPSYSLYSGDNMILSKSREIQSTPAESCPLMTHSAMGTGEVAYSIDPALTTPSMVNALSGDTSTLLYGSVRRICPPGVDYGRQYPVSYLRLAEQGYTAVISTDDLNSESLSPSPCLSRLPPCYSGPCTQRMSRRDLGRQTRTLPIAVDSPAFSDKGQAERPEKDRYTRYRQMSPTPAVSAGRATSSGRCATTPGSNFTVRKSQTYSFCSTPNVNSRRAEMMMKSPRAGRSVSPEAALMAQAEARRLAAYPGAKVPDANSEPAIDRYDWPAPPSPAVVLIDRRREKALKSTTLPDGATVTSEGSSSDTRTLSPGTEHSLSPEKDHPTCRMEAKITTLKRATGNSGMSAAVAQYVEEDRKHGRDGSPDLDPISASRSPNASFEPPYSTRYTNHRFASPSRFTLRRHPALNSPTGTDVFSTSPISSPRPGYTSGILSSRPVSLPRQVNGTATATHYSTSTSPWSPDQRRFHVECASRTLPVNGVPAGLNGSQNGDASLATSGLSMNGFAPTTDSLSHRTRSSTLTGGLPPPSISGLRPVGRSCLGSRGRSRWDNGWSTERSVQCGSPSPHSLAANTTLDNQYLDVQSWLRPSAAQSRPQPTTYSYDQLRISSDAKLRGIDSQHREAYLSSGDFERLFKMTRLEFQRLPAYKQNDLKRRLDLY</sequence>
<dbReference type="GO" id="GO:0007010">
    <property type="term" value="P:cytoskeleton organization"/>
    <property type="evidence" value="ECO:0007669"/>
    <property type="project" value="InterPro"/>
</dbReference>
<dbReference type="SMART" id="SM00153">
    <property type="entry name" value="VHP"/>
    <property type="match status" value="1"/>
</dbReference>
<evidence type="ECO:0000259" key="7">
    <source>
        <dbReference type="PROSITE" id="PS51089"/>
    </source>
</evidence>
<dbReference type="GO" id="GO:0046872">
    <property type="term" value="F:metal ion binding"/>
    <property type="evidence" value="ECO:0007669"/>
    <property type="project" value="UniProtKB-KW"/>
</dbReference>
<feature type="region of interest" description="Disordered" evidence="5">
    <location>
        <begin position="607"/>
        <end position="640"/>
    </location>
</feature>
<evidence type="ECO:0000256" key="2">
    <source>
        <dbReference type="ARBA" id="ARBA00022833"/>
    </source>
</evidence>
<feature type="compositionally biased region" description="Polar residues" evidence="5">
    <location>
        <begin position="421"/>
        <end position="441"/>
    </location>
</feature>
<evidence type="ECO:0000259" key="6">
    <source>
        <dbReference type="PROSITE" id="PS50023"/>
    </source>
</evidence>
<accession>A0A5K3FQX2</accession>
<evidence type="ECO:0000256" key="5">
    <source>
        <dbReference type="SAM" id="MobiDB-lite"/>
    </source>
</evidence>
<name>A0A5K3FQX2_MESCO</name>
<feature type="region of interest" description="Disordered" evidence="5">
    <location>
        <begin position="538"/>
        <end position="579"/>
    </location>
</feature>
<feature type="region of interest" description="Disordered" evidence="5">
    <location>
        <begin position="150"/>
        <end position="220"/>
    </location>
</feature>
<feature type="region of interest" description="Disordered" evidence="5">
    <location>
        <begin position="399"/>
        <end position="441"/>
    </location>
</feature>
<feature type="domain" description="HP" evidence="7">
    <location>
        <begin position="845"/>
        <end position="910"/>
    </location>
</feature>
<dbReference type="PROSITE" id="PS50023">
    <property type="entry name" value="LIM_DOMAIN_2"/>
    <property type="match status" value="1"/>
</dbReference>
<protein>
    <submittedName>
        <fullName evidence="8">HP domain-containing protein</fullName>
    </submittedName>
</protein>
<dbReference type="PROSITE" id="PS51089">
    <property type="entry name" value="HP"/>
    <property type="match status" value="1"/>
</dbReference>
<evidence type="ECO:0000256" key="1">
    <source>
        <dbReference type="ARBA" id="ARBA00022723"/>
    </source>
</evidence>
<evidence type="ECO:0000256" key="4">
    <source>
        <dbReference type="PROSITE-ProRule" id="PRU00125"/>
    </source>
</evidence>
<evidence type="ECO:0000256" key="3">
    <source>
        <dbReference type="ARBA" id="ARBA00023038"/>
    </source>
</evidence>
<keyword evidence="1 4" id="KW-0479">Metal-binding</keyword>
<feature type="compositionally biased region" description="Basic residues" evidence="5">
    <location>
        <begin position="169"/>
        <end position="179"/>
    </location>
</feature>
<dbReference type="InterPro" id="IPR003128">
    <property type="entry name" value="Villin_headpiece"/>
</dbReference>
<dbReference type="InterPro" id="IPR051618">
    <property type="entry name" value="Actin-binding_LIM"/>
</dbReference>
<dbReference type="Gene3D" id="1.10.950.10">
    <property type="entry name" value="Villin headpiece domain"/>
    <property type="match status" value="1"/>
</dbReference>